<organism evidence="2 3">
    <name type="scientific">Nocardia nova</name>
    <dbReference type="NCBI Taxonomy" id="37330"/>
    <lineage>
        <taxon>Bacteria</taxon>
        <taxon>Bacillati</taxon>
        <taxon>Actinomycetota</taxon>
        <taxon>Actinomycetes</taxon>
        <taxon>Mycobacteriales</taxon>
        <taxon>Nocardiaceae</taxon>
        <taxon>Nocardia</taxon>
    </lineage>
</organism>
<keyword evidence="2" id="KW-0238">DNA-binding</keyword>
<gene>
    <name evidence="2" type="ORF">C5E45_01770</name>
</gene>
<name>A0A2S6AX98_9NOCA</name>
<dbReference type="Gene3D" id="1.10.260.40">
    <property type="entry name" value="lambda repressor-like DNA-binding domains"/>
    <property type="match status" value="1"/>
</dbReference>
<evidence type="ECO:0000259" key="1">
    <source>
        <dbReference type="Pfam" id="PF19054"/>
    </source>
</evidence>
<dbReference type="InterPro" id="IPR010982">
    <property type="entry name" value="Lambda_DNA-bd_dom_sf"/>
</dbReference>
<evidence type="ECO:0000313" key="3">
    <source>
        <dbReference type="Proteomes" id="UP000239874"/>
    </source>
</evidence>
<accession>A0A2S6AX98</accession>
<protein>
    <submittedName>
        <fullName evidence="2">DNA-binding protein</fullName>
    </submittedName>
</protein>
<dbReference type="GO" id="GO:0003677">
    <property type="term" value="F:DNA binding"/>
    <property type="evidence" value="ECO:0007669"/>
    <property type="project" value="UniProtKB-KW"/>
</dbReference>
<dbReference type="InterPro" id="IPR043917">
    <property type="entry name" value="DUF5753"/>
</dbReference>
<dbReference type="Proteomes" id="UP000239874">
    <property type="component" value="Unassembled WGS sequence"/>
</dbReference>
<dbReference type="InterPro" id="IPR001387">
    <property type="entry name" value="Cro/C1-type_HTH"/>
</dbReference>
<proteinExistence type="predicted"/>
<evidence type="ECO:0000313" key="2">
    <source>
        <dbReference type="EMBL" id="PPJ39876.1"/>
    </source>
</evidence>
<reference evidence="2 3" key="1">
    <citation type="submission" date="2018-02" db="EMBL/GenBank/DDBJ databases">
        <title>8 Nocardia nova and 1 Nocardia cyriacigeorgica strain used for evolution to TMP-SMX.</title>
        <authorList>
            <person name="Mehta H."/>
            <person name="Weng J."/>
            <person name="Shamoo Y."/>
        </authorList>
    </citation>
    <scope>NUCLEOTIDE SEQUENCE [LARGE SCALE GENOMIC DNA]</scope>
    <source>
        <strain evidence="2 3">MDA3139</strain>
    </source>
</reference>
<dbReference type="EMBL" id="PSZC01000001">
    <property type="protein sequence ID" value="PPJ39876.1"/>
    <property type="molecule type" value="Genomic_DNA"/>
</dbReference>
<comment type="caution">
    <text evidence="2">The sequence shown here is derived from an EMBL/GenBank/DDBJ whole genome shotgun (WGS) entry which is preliminary data.</text>
</comment>
<dbReference type="Pfam" id="PF19054">
    <property type="entry name" value="DUF5753"/>
    <property type="match status" value="1"/>
</dbReference>
<dbReference type="SUPFAM" id="SSF47413">
    <property type="entry name" value="lambda repressor-like DNA-binding domains"/>
    <property type="match status" value="1"/>
</dbReference>
<sequence>MVGCDDHRPGHRRIRGGAETTVLVARCPVSGLRHTVTGSVDQQRFAAGLSGAELARRNEWDPSKVSKIEYGRIKPSLEDITAYCRDCGAQDQLADLHATRQNIDTAYLEWRKVLGTGTKRRQQASIKWESESRILRSFEPSLIPGLLQTAEYATGILRKVIEFQQIPDDLDAGVAKRMERQQVLYKRDHLFQFLIGEQALYTTVGGNEAMLGQLDRLLAVHGMPRITIGIIPFMAPFETATTGFLMFDSTMVLVETVTAELNVTQPRDIRVYRRTFDTLAAQSVTGEKARTLIHRAIRARDSPRPIPSSDHL</sequence>
<dbReference type="Pfam" id="PF13560">
    <property type="entry name" value="HTH_31"/>
    <property type="match status" value="1"/>
</dbReference>
<feature type="domain" description="DUF5753" evidence="1">
    <location>
        <begin position="126"/>
        <end position="295"/>
    </location>
</feature>
<dbReference type="AlphaFoldDB" id="A0A2S6AX98"/>
<dbReference type="CDD" id="cd00093">
    <property type="entry name" value="HTH_XRE"/>
    <property type="match status" value="1"/>
</dbReference>